<dbReference type="Pfam" id="PF07690">
    <property type="entry name" value="MFS_1"/>
    <property type="match status" value="1"/>
</dbReference>
<keyword evidence="7" id="KW-1185">Reference proteome</keyword>
<dbReference type="AlphaFoldDB" id="A0A0D0AV34"/>
<evidence type="ECO:0000259" key="5">
    <source>
        <dbReference type="PROSITE" id="PS50850"/>
    </source>
</evidence>
<evidence type="ECO:0000256" key="3">
    <source>
        <dbReference type="SAM" id="MobiDB-lite"/>
    </source>
</evidence>
<protein>
    <recommendedName>
        <fullName evidence="5">Major facilitator superfamily (MFS) profile domain-containing protein</fullName>
    </recommendedName>
</protein>
<feature type="transmembrane region" description="Helical" evidence="4">
    <location>
        <begin position="212"/>
        <end position="231"/>
    </location>
</feature>
<feature type="transmembrane region" description="Helical" evidence="4">
    <location>
        <begin position="331"/>
        <end position="349"/>
    </location>
</feature>
<feature type="transmembrane region" description="Helical" evidence="4">
    <location>
        <begin position="355"/>
        <end position="378"/>
    </location>
</feature>
<dbReference type="GO" id="GO:0022857">
    <property type="term" value="F:transmembrane transporter activity"/>
    <property type="evidence" value="ECO:0007669"/>
    <property type="project" value="InterPro"/>
</dbReference>
<sequence>MSEPPRSFEKSDQVESGIPSRDPSSDGGHKETATQKPFYPAGATKAWLTVFGCFCIQFSTVASVNSFGVFEDFYVTEFLPSSSASRISWVIGLEIFLQLGLGVVGGRLSDMGYTRAVLATGSIIYLVSFFMLSLAKEDQYYQVILAQGVGMGIGVGLCYVPALVTAALHFPGRQAIAMGIVICSGSFGGGIFSIMINQLIQKHGFASAVRAAAYLALGLLAIGNFLITVPPRPPKAATGETNLLYIPYVLTLVSGLLGQLGGLFPLFYIQLFADSHHLARGFVFYCVAAMSFSTAFGRVIPSYFADKYGSIGTYIVCGFTNGTYNLPNSNFSTLICFFLAGCAFIMFGAKSPGGLIVFCIFYGFFFGSTTSLFTPVITALMPSEADRGKLVGVAMAPVALASLFGSPIGGRVVGGNYDWWKGIVWTGVLLAAAASIQIIARHIHRKNKHNAGY</sequence>
<organism evidence="6 7">
    <name type="scientific">Collybiopsis luxurians FD-317 M1</name>
    <dbReference type="NCBI Taxonomy" id="944289"/>
    <lineage>
        <taxon>Eukaryota</taxon>
        <taxon>Fungi</taxon>
        <taxon>Dikarya</taxon>
        <taxon>Basidiomycota</taxon>
        <taxon>Agaricomycotina</taxon>
        <taxon>Agaricomycetes</taxon>
        <taxon>Agaricomycetidae</taxon>
        <taxon>Agaricales</taxon>
        <taxon>Marasmiineae</taxon>
        <taxon>Omphalotaceae</taxon>
        <taxon>Collybiopsis</taxon>
        <taxon>Collybiopsis luxurians</taxon>
    </lineage>
</organism>
<dbReference type="HOGENOM" id="CLU_001265_1_1_1"/>
<feature type="transmembrane region" description="Helical" evidence="4">
    <location>
        <begin position="116"/>
        <end position="134"/>
    </location>
</feature>
<name>A0A0D0AV34_9AGAR</name>
<feature type="compositionally biased region" description="Basic and acidic residues" evidence="3">
    <location>
        <begin position="1"/>
        <end position="13"/>
    </location>
</feature>
<keyword evidence="4" id="KW-0472">Membrane</keyword>
<feature type="transmembrane region" description="Helical" evidence="4">
    <location>
        <begin position="46"/>
        <end position="67"/>
    </location>
</feature>
<dbReference type="InterPro" id="IPR050327">
    <property type="entry name" value="Proton-linked_MCT"/>
</dbReference>
<feature type="transmembrane region" description="Helical" evidence="4">
    <location>
        <begin position="282"/>
        <end position="300"/>
    </location>
</feature>
<dbReference type="EMBL" id="KN834816">
    <property type="protein sequence ID" value="KIK54395.1"/>
    <property type="molecule type" value="Genomic_DNA"/>
</dbReference>
<dbReference type="PROSITE" id="PS50850">
    <property type="entry name" value="MFS"/>
    <property type="match status" value="1"/>
</dbReference>
<gene>
    <name evidence="6" type="ORF">GYMLUDRAFT_264665</name>
</gene>
<evidence type="ECO:0000256" key="1">
    <source>
        <dbReference type="ARBA" id="ARBA00004141"/>
    </source>
</evidence>
<dbReference type="InterPro" id="IPR011701">
    <property type="entry name" value="MFS"/>
</dbReference>
<evidence type="ECO:0000256" key="2">
    <source>
        <dbReference type="ARBA" id="ARBA00006727"/>
    </source>
</evidence>
<feature type="domain" description="Major facilitator superfamily (MFS) profile" evidence="5">
    <location>
        <begin position="243"/>
        <end position="453"/>
    </location>
</feature>
<accession>A0A0D0AV34</accession>
<comment type="subcellular location">
    <subcellularLocation>
        <location evidence="1">Membrane</location>
        <topology evidence="1">Multi-pass membrane protein</topology>
    </subcellularLocation>
</comment>
<dbReference type="OrthoDB" id="6499973at2759"/>
<feature type="transmembrane region" description="Helical" evidence="4">
    <location>
        <begin position="176"/>
        <end position="200"/>
    </location>
</feature>
<reference evidence="6 7" key="1">
    <citation type="submission" date="2014-04" db="EMBL/GenBank/DDBJ databases">
        <title>Evolutionary Origins and Diversification of the Mycorrhizal Mutualists.</title>
        <authorList>
            <consortium name="DOE Joint Genome Institute"/>
            <consortium name="Mycorrhizal Genomics Consortium"/>
            <person name="Kohler A."/>
            <person name="Kuo A."/>
            <person name="Nagy L.G."/>
            <person name="Floudas D."/>
            <person name="Copeland A."/>
            <person name="Barry K.W."/>
            <person name="Cichocki N."/>
            <person name="Veneault-Fourrey C."/>
            <person name="LaButti K."/>
            <person name="Lindquist E.A."/>
            <person name="Lipzen A."/>
            <person name="Lundell T."/>
            <person name="Morin E."/>
            <person name="Murat C."/>
            <person name="Riley R."/>
            <person name="Ohm R."/>
            <person name="Sun H."/>
            <person name="Tunlid A."/>
            <person name="Henrissat B."/>
            <person name="Grigoriev I.V."/>
            <person name="Hibbett D.S."/>
            <person name="Martin F."/>
        </authorList>
    </citation>
    <scope>NUCLEOTIDE SEQUENCE [LARGE SCALE GENOMIC DNA]</scope>
    <source>
        <strain evidence="6 7">FD-317 M1</strain>
    </source>
</reference>
<dbReference type="InterPro" id="IPR036259">
    <property type="entry name" value="MFS_trans_sf"/>
</dbReference>
<feature type="compositionally biased region" description="Basic and acidic residues" evidence="3">
    <location>
        <begin position="23"/>
        <end position="33"/>
    </location>
</feature>
<dbReference type="GO" id="GO:0016020">
    <property type="term" value="C:membrane"/>
    <property type="evidence" value="ECO:0007669"/>
    <property type="project" value="UniProtKB-SubCell"/>
</dbReference>
<feature type="transmembrane region" description="Helical" evidence="4">
    <location>
        <begin position="390"/>
        <end position="410"/>
    </location>
</feature>
<feature type="transmembrane region" description="Helical" evidence="4">
    <location>
        <begin position="422"/>
        <end position="440"/>
    </location>
</feature>
<keyword evidence="4" id="KW-0812">Transmembrane</keyword>
<dbReference type="InterPro" id="IPR020846">
    <property type="entry name" value="MFS_dom"/>
</dbReference>
<proteinExistence type="inferred from homology"/>
<dbReference type="SUPFAM" id="SSF103473">
    <property type="entry name" value="MFS general substrate transporter"/>
    <property type="match status" value="1"/>
</dbReference>
<dbReference type="Proteomes" id="UP000053593">
    <property type="component" value="Unassembled WGS sequence"/>
</dbReference>
<dbReference type="PANTHER" id="PTHR11360:SF284">
    <property type="entry name" value="EG:103B4.3 PROTEIN-RELATED"/>
    <property type="match status" value="1"/>
</dbReference>
<dbReference type="Gene3D" id="1.20.1250.20">
    <property type="entry name" value="MFS general substrate transporter like domains"/>
    <property type="match status" value="2"/>
</dbReference>
<dbReference type="PANTHER" id="PTHR11360">
    <property type="entry name" value="MONOCARBOXYLATE TRANSPORTER"/>
    <property type="match status" value="1"/>
</dbReference>
<feature type="transmembrane region" description="Helical" evidence="4">
    <location>
        <begin position="140"/>
        <end position="164"/>
    </location>
</feature>
<evidence type="ECO:0000313" key="6">
    <source>
        <dbReference type="EMBL" id="KIK54395.1"/>
    </source>
</evidence>
<feature type="transmembrane region" description="Helical" evidence="4">
    <location>
        <begin position="243"/>
        <end position="270"/>
    </location>
</feature>
<evidence type="ECO:0000256" key="4">
    <source>
        <dbReference type="SAM" id="Phobius"/>
    </source>
</evidence>
<comment type="similarity">
    <text evidence="2">Belongs to the major facilitator superfamily. Monocarboxylate porter (TC 2.A.1.13) family.</text>
</comment>
<feature type="region of interest" description="Disordered" evidence="3">
    <location>
        <begin position="1"/>
        <end position="34"/>
    </location>
</feature>
<feature type="transmembrane region" description="Helical" evidence="4">
    <location>
        <begin position="87"/>
        <end position="104"/>
    </location>
</feature>
<keyword evidence="4" id="KW-1133">Transmembrane helix</keyword>
<evidence type="ECO:0000313" key="7">
    <source>
        <dbReference type="Proteomes" id="UP000053593"/>
    </source>
</evidence>